<evidence type="ECO:0000256" key="2">
    <source>
        <dbReference type="SAM" id="MobiDB-lite"/>
    </source>
</evidence>
<dbReference type="AlphaFoldDB" id="A0A0F4YR78"/>
<protein>
    <recommendedName>
        <fullName evidence="6">MARVEL domain-containing protein</fullName>
    </recommendedName>
</protein>
<keyword evidence="3" id="KW-0812">Transmembrane</keyword>
<feature type="transmembrane region" description="Helical" evidence="3">
    <location>
        <begin position="13"/>
        <end position="35"/>
    </location>
</feature>
<evidence type="ECO:0000256" key="3">
    <source>
        <dbReference type="SAM" id="Phobius"/>
    </source>
</evidence>
<feature type="compositionally biased region" description="Polar residues" evidence="2">
    <location>
        <begin position="269"/>
        <end position="286"/>
    </location>
</feature>
<gene>
    <name evidence="4" type="ORF">T310_5242</name>
</gene>
<dbReference type="OrthoDB" id="5352400at2759"/>
<evidence type="ECO:0000313" key="5">
    <source>
        <dbReference type="Proteomes" id="UP000053958"/>
    </source>
</evidence>
<dbReference type="EMBL" id="LASV01000236">
    <property type="protein sequence ID" value="KKA20744.1"/>
    <property type="molecule type" value="Genomic_DNA"/>
</dbReference>
<sequence>MVFIPRKYRTYKAVLYLMAAEFPFVLVILILTGIASHNTYTTKLWQDGANNGFNSAPNQIVYALTNGRSYKVPMVWSAFLTNYNLVIGVLSTFLLLTKAPMHVLRVFHPPLSAIVHGSLTALYIVSARFQAGSDMTDPRHPQPGPPWYITKNCNVAYYKSNIGYCQQAKSLFAVTVIACVIYFTQFVLAVISCFATKEEREARRQRKEEKRAEKEAEEQALREYDEILKSPAAYGLPMTPAAAYTGYYAPPFSPISPMAPRTPAFNRVSDGSSSDLPLRNHFSTPNPQRPVVSTPDQTQTKTQTQPMPQPQPYFPPPPTKPTN</sequence>
<feature type="transmembrane region" description="Helical" evidence="3">
    <location>
        <begin position="103"/>
        <end position="125"/>
    </location>
</feature>
<accession>A0A0F4YR78</accession>
<name>A0A0F4YR78_RASE3</name>
<evidence type="ECO:0000313" key="4">
    <source>
        <dbReference type="EMBL" id="KKA20744.1"/>
    </source>
</evidence>
<reference evidence="4 5" key="1">
    <citation type="submission" date="2015-04" db="EMBL/GenBank/DDBJ databases">
        <authorList>
            <person name="Heijne W.H."/>
            <person name="Fedorova N.D."/>
            <person name="Nierman W.C."/>
            <person name="Vollebregt A.W."/>
            <person name="Zhao Z."/>
            <person name="Wu L."/>
            <person name="Kumar M."/>
            <person name="Stam H."/>
            <person name="van den Berg M.A."/>
            <person name="Pel H.J."/>
        </authorList>
    </citation>
    <scope>NUCLEOTIDE SEQUENCE [LARGE SCALE GENOMIC DNA]</scope>
    <source>
        <strain evidence="4 5">CBS 393.64</strain>
    </source>
</reference>
<keyword evidence="5" id="KW-1185">Reference proteome</keyword>
<organism evidence="4 5">
    <name type="scientific">Rasamsonia emersonii (strain ATCC 16479 / CBS 393.64 / IMI 116815)</name>
    <dbReference type="NCBI Taxonomy" id="1408163"/>
    <lineage>
        <taxon>Eukaryota</taxon>
        <taxon>Fungi</taxon>
        <taxon>Dikarya</taxon>
        <taxon>Ascomycota</taxon>
        <taxon>Pezizomycotina</taxon>
        <taxon>Eurotiomycetes</taxon>
        <taxon>Eurotiomycetidae</taxon>
        <taxon>Eurotiales</taxon>
        <taxon>Trichocomaceae</taxon>
        <taxon>Rasamsonia</taxon>
    </lineage>
</organism>
<keyword evidence="3" id="KW-1133">Transmembrane helix</keyword>
<keyword evidence="1" id="KW-0175">Coiled coil</keyword>
<feature type="transmembrane region" description="Helical" evidence="3">
    <location>
        <begin position="74"/>
        <end position="96"/>
    </location>
</feature>
<dbReference type="Proteomes" id="UP000053958">
    <property type="component" value="Unassembled WGS sequence"/>
</dbReference>
<dbReference type="GeneID" id="25317587"/>
<feature type="coiled-coil region" evidence="1">
    <location>
        <begin position="195"/>
        <end position="227"/>
    </location>
</feature>
<dbReference type="RefSeq" id="XP_013327356.1">
    <property type="nucleotide sequence ID" value="XM_013471902.1"/>
</dbReference>
<evidence type="ECO:0008006" key="6">
    <source>
        <dbReference type="Google" id="ProtNLM"/>
    </source>
</evidence>
<proteinExistence type="predicted"/>
<dbReference type="STRING" id="1408163.A0A0F4YR78"/>
<feature type="compositionally biased region" description="Pro residues" evidence="2">
    <location>
        <begin position="307"/>
        <end position="323"/>
    </location>
</feature>
<keyword evidence="3" id="KW-0472">Membrane</keyword>
<comment type="caution">
    <text evidence="4">The sequence shown here is derived from an EMBL/GenBank/DDBJ whole genome shotgun (WGS) entry which is preliminary data.</text>
</comment>
<feature type="compositionally biased region" description="Low complexity" evidence="2">
    <location>
        <begin position="294"/>
        <end position="306"/>
    </location>
</feature>
<feature type="transmembrane region" description="Helical" evidence="3">
    <location>
        <begin position="171"/>
        <end position="196"/>
    </location>
</feature>
<feature type="region of interest" description="Disordered" evidence="2">
    <location>
        <begin position="263"/>
        <end position="323"/>
    </location>
</feature>
<evidence type="ECO:0000256" key="1">
    <source>
        <dbReference type="SAM" id="Coils"/>
    </source>
</evidence>